<dbReference type="RefSeq" id="WP_119452819.1">
    <property type="nucleotide sequence ID" value="NZ_QWGA01000003.1"/>
</dbReference>
<dbReference type="PIRSF" id="PIRSF006135">
    <property type="entry name" value="CobU"/>
    <property type="match status" value="1"/>
</dbReference>
<keyword evidence="13 14" id="KW-0342">GTP-binding</keyword>
<evidence type="ECO:0000256" key="14">
    <source>
        <dbReference type="PIRNR" id="PIRNR006135"/>
    </source>
</evidence>
<protein>
    <recommendedName>
        <fullName evidence="14">Bifunctional adenosylcobalamin biosynthesis protein</fullName>
        <ecNumber evidence="14">2.7.1.156</ecNumber>
        <ecNumber evidence="14">2.7.7.62</ecNumber>
    </recommendedName>
</protein>
<reference evidence="17 18" key="1">
    <citation type="submission" date="2018-08" db="EMBL/GenBank/DDBJ databases">
        <title>Henriciella mobilis sp. nov., isolated from seawater.</title>
        <authorList>
            <person name="Cheng H."/>
            <person name="Wu Y.-H."/>
            <person name="Xu X.-W."/>
            <person name="Guo L.-L."/>
        </authorList>
    </citation>
    <scope>NUCLEOTIDE SEQUENCE [LARGE SCALE GENOMIC DNA]</scope>
    <source>
        <strain evidence="17 18">CCUG67844</strain>
    </source>
</reference>
<dbReference type="EMBL" id="QWGA01000003">
    <property type="protein sequence ID" value="RIJ31323.1"/>
    <property type="molecule type" value="Genomic_DNA"/>
</dbReference>
<evidence type="ECO:0000256" key="7">
    <source>
        <dbReference type="ARBA" id="ARBA00007490"/>
    </source>
</evidence>
<dbReference type="GO" id="GO:0009236">
    <property type="term" value="P:cobalamin biosynthetic process"/>
    <property type="evidence" value="ECO:0007669"/>
    <property type="project" value="UniProtKB-UniRule"/>
</dbReference>
<keyword evidence="8 14" id="KW-0169">Cobalamin biosynthesis</keyword>
<dbReference type="GO" id="GO:0008820">
    <property type="term" value="F:cobinamide phosphate guanylyltransferase activity"/>
    <property type="evidence" value="ECO:0007669"/>
    <property type="project" value="UniProtKB-UniRule"/>
</dbReference>
<dbReference type="EC" id="2.7.1.156" evidence="14"/>
<evidence type="ECO:0000256" key="8">
    <source>
        <dbReference type="ARBA" id="ARBA00022573"/>
    </source>
</evidence>
<dbReference type="PANTHER" id="PTHR34848">
    <property type="match status" value="1"/>
</dbReference>
<comment type="pathway">
    <text evidence="6 14">Cofactor biosynthesis; adenosylcobalamin biosynthesis; adenosylcobalamin from cob(II)yrinate a,c-diamide: step 5/7.</text>
</comment>
<evidence type="ECO:0000313" key="18">
    <source>
        <dbReference type="Proteomes" id="UP000265845"/>
    </source>
</evidence>
<dbReference type="UniPathway" id="UPA00148">
    <property type="reaction ID" value="UER00236"/>
</dbReference>
<feature type="binding site" evidence="16">
    <location>
        <position position="82"/>
    </location>
    <ligand>
        <name>GTP</name>
        <dbReference type="ChEBI" id="CHEBI:37565"/>
    </ligand>
</feature>
<evidence type="ECO:0000256" key="10">
    <source>
        <dbReference type="ARBA" id="ARBA00022741"/>
    </source>
</evidence>
<dbReference type="Proteomes" id="UP000265845">
    <property type="component" value="Unassembled WGS sequence"/>
</dbReference>
<feature type="binding site" evidence="16">
    <location>
        <position position="61"/>
    </location>
    <ligand>
        <name>GTP</name>
        <dbReference type="ChEBI" id="CHEBI:37565"/>
    </ligand>
</feature>
<evidence type="ECO:0000256" key="5">
    <source>
        <dbReference type="ARBA" id="ARBA00004692"/>
    </source>
</evidence>
<feature type="active site" description="GMP-histidine intermediate" evidence="15">
    <location>
        <position position="49"/>
    </location>
</feature>
<sequence>MTVSLLLGGARSGKSRRAQNLAELASPNRLFIATAEALDDEMAQRIARHQSDRSEGWQTVEAPLDLVSALGSAGGENAILVDCLTLWLSNLMHHGRDVDTETEKLCSALQAMTQPVFLVSNEVGMGLVPDTRLGRNFRDAQGRLNQQVANVCDVVEFVAAGLPLRLKG</sequence>
<dbReference type="NCBIfam" id="NF004469">
    <property type="entry name" value="PRK05800.1"/>
    <property type="match status" value="1"/>
</dbReference>
<keyword evidence="17" id="KW-0548">Nucleotidyltransferase</keyword>
<dbReference type="Gene3D" id="3.40.50.300">
    <property type="entry name" value="P-loop containing nucleotide triphosphate hydrolases"/>
    <property type="match status" value="1"/>
</dbReference>
<dbReference type="GO" id="GO:0005524">
    <property type="term" value="F:ATP binding"/>
    <property type="evidence" value="ECO:0007669"/>
    <property type="project" value="UniProtKB-UniRule"/>
</dbReference>
<accession>A0A399RLK5</accession>
<name>A0A399RLK5_9PROT</name>
<proteinExistence type="inferred from homology"/>
<keyword evidence="12 14" id="KW-0067">ATP-binding</keyword>
<comment type="pathway">
    <text evidence="5 14">Cofactor biosynthesis; adenosylcobalamin biosynthesis; adenosylcobalamin from cob(II)yrinate a,c-diamide: step 6/7.</text>
</comment>
<evidence type="ECO:0000256" key="9">
    <source>
        <dbReference type="ARBA" id="ARBA00022679"/>
    </source>
</evidence>
<evidence type="ECO:0000256" key="16">
    <source>
        <dbReference type="PIRSR" id="PIRSR006135-2"/>
    </source>
</evidence>
<dbReference type="GO" id="GO:0043752">
    <property type="term" value="F:adenosylcobinamide kinase activity"/>
    <property type="evidence" value="ECO:0007669"/>
    <property type="project" value="UniProtKB-EC"/>
</dbReference>
<dbReference type="InterPro" id="IPR027417">
    <property type="entry name" value="P-loop_NTPase"/>
</dbReference>
<comment type="caution">
    <text evidence="17">The sequence shown here is derived from an EMBL/GenBank/DDBJ whole genome shotgun (WGS) entry which is preliminary data.</text>
</comment>
<evidence type="ECO:0000256" key="12">
    <source>
        <dbReference type="ARBA" id="ARBA00022840"/>
    </source>
</evidence>
<comment type="function">
    <text evidence="4 14">Catalyzes ATP-dependent phosphorylation of adenosylcobinamide and addition of GMP to adenosylcobinamide phosphate.</text>
</comment>
<evidence type="ECO:0000256" key="3">
    <source>
        <dbReference type="ARBA" id="ARBA00001522"/>
    </source>
</evidence>
<organism evidence="17 18">
    <name type="scientific">Henriciella algicola</name>
    <dbReference type="NCBI Taxonomy" id="1608422"/>
    <lineage>
        <taxon>Bacteria</taxon>
        <taxon>Pseudomonadati</taxon>
        <taxon>Pseudomonadota</taxon>
        <taxon>Alphaproteobacteria</taxon>
        <taxon>Hyphomonadales</taxon>
        <taxon>Hyphomonadaceae</taxon>
        <taxon>Henriciella</taxon>
    </lineage>
</organism>
<dbReference type="EC" id="2.7.7.62" evidence="14"/>
<evidence type="ECO:0000256" key="4">
    <source>
        <dbReference type="ARBA" id="ARBA00003889"/>
    </source>
</evidence>
<evidence type="ECO:0000256" key="15">
    <source>
        <dbReference type="PIRSR" id="PIRSR006135-1"/>
    </source>
</evidence>
<evidence type="ECO:0000256" key="6">
    <source>
        <dbReference type="ARBA" id="ARBA00005159"/>
    </source>
</evidence>
<dbReference type="SUPFAM" id="SSF52540">
    <property type="entry name" value="P-loop containing nucleoside triphosphate hydrolases"/>
    <property type="match status" value="1"/>
</dbReference>
<evidence type="ECO:0000256" key="13">
    <source>
        <dbReference type="ARBA" id="ARBA00023134"/>
    </source>
</evidence>
<dbReference type="Pfam" id="PF02283">
    <property type="entry name" value="CobU"/>
    <property type="match status" value="1"/>
</dbReference>
<keyword evidence="10 14" id="KW-0547">Nucleotide-binding</keyword>
<dbReference type="InterPro" id="IPR003203">
    <property type="entry name" value="CobU/CobP"/>
</dbReference>
<keyword evidence="9 14" id="KW-0808">Transferase</keyword>
<comment type="similarity">
    <text evidence="7 14">Belongs to the CobU/CobP family.</text>
</comment>
<dbReference type="CDD" id="cd00544">
    <property type="entry name" value="CobU"/>
    <property type="match status" value="1"/>
</dbReference>
<evidence type="ECO:0000313" key="17">
    <source>
        <dbReference type="EMBL" id="RIJ31323.1"/>
    </source>
</evidence>
<comment type="catalytic activity">
    <reaction evidence="1 14">
        <text>adenosylcob(III)inamide + ATP = adenosylcob(III)inamide phosphate + ADP + H(+)</text>
        <dbReference type="Rhea" id="RHEA:15769"/>
        <dbReference type="ChEBI" id="CHEBI:2480"/>
        <dbReference type="ChEBI" id="CHEBI:15378"/>
        <dbReference type="ChEBI" id="CHEBI:30616"/>
        <dbReference type="ChEBI" id="CHEBI:58502"/>
        <dbReference type="ChEBI" id="CHEBI:456216"/>
        <dbReference type="EC" id="2.7.1.156"/>
    </reaction>
</comment>
<evidence type="ECO:0000256" key="1">
    <source>
        <dbReference type="ARBA" id="ARBA00000312"/>
    </source>
</evidence>
<gene>
    <name evidence="17" type="ORF">D1222_03420</name>
</gene>
<keyword evidence="18" id="KW-1185">Reference proteome</keyword>
<dbReference type="PANTHER" id="PTHR34848:SF1">
    <property type="entry name" value="BIFUNCTIONAL ADENOSYLCOBALAMIN BIOSYNTHESIS PROTEIN COBU"/>
    <property type="match status" value="1"/>
</dbReference>
<feature type="binding site" evidence="16">
    <location>
        <begin position="33"/>
        <end position="35"/>
    </location>
    <ligand>
        <name>GTP</name>
        <dbReference type="ChEBI" id="CHEBI:37565"/>
    </ligand>
</feature>
<evidence type="ECO:0000256" key="2">
    <source>
        <dbReference type="ARBA" id="ARBA00000711"/>
    </source>
</evidence>
<comment type="catalytic activity">
    <reaction evidence="3">
        <text>adenosylcob(III)inamide + GTP = adenosylcob(III)inamide phosphate + GDP + H(+)</text>
        <dbReference type="Rhea" id="RHEA:15765"/>
        <dbReference type="ChEBI" id="CHEBI:2480"/>
        <dbReference type="ChEBI" id="CHEBI:15378"/>
        <dbReference type="ChEBI" id="CHEBI:37565"/>
        <dbReference type="ChEBI" id="CHEBI:58189"/>
        <dbReference type="ChEBI" id="CHEBI:58502"/>
        <dbReference type="EC" id="2.7.1.156"/>
    </reaction>
</comment>
<dbReference type="GO" id="GO:0005525">
    <property type="term" value="F:GTP binding"/>
    <property type="evidence" value="ECO:0007669"/>
    <property type="project" value="UniProtKB-UniRule"/>
</dbReference>
<dbReference type="AlphaFoldDB" id="A0A399RLK5"/>
<evidence type="ECO:0000256" key="11">
    <source>
        <dbReference type="ARBA" id="ARBA00022777"/>
    </source>
</evidence>
<feature type="binding site" evidence="16">
    <location>
        <begin position="8"/>
        <end position="15"/>
    </location>
    <ligand>
        <name>GTP</name>
        <dbReference type="ChEBI" id="CHEBI:37565"/>
    </ligand>
</feature>
<comment type="catalytic activity">
    <reaction evidence="2 14">
        <text>adenosylcob(III)inamide phosphate + GTP + H(+) = adenosylcob(III)inamide-GDP + diphosphate</text>
        <dbReference type="Rhea" id="RHEA:22712"/>
        <dbReference type="ChEBI" id="CHEBI:15378"/>
        <dbReference type="ChEBI" id="CHEBI:33019"/>
        <dbReference type="ChEBI" id="CHEBI:37565"/>
        <dbReference type="ChEBI" id="CHEBI:58502"/>
        <dbReference type="ChEBI" id="CHEBI:60487"/>
        <dbReference type="EC" id="2.7.7.62"/>
    </reaction>
</comment>
<dbReference type="OrthoDB" id="9788370at2"/>
<keyword evidence="11 14" id="KW-0418">Kinase</keyword>